<keyword evidence="1" id="KW-0732">Signal</keyword>
<dbReference type="PROSITE" id="PS51257">
    <property type="entry name" value="PROKAR_LIPOPROTEIN"/>
    <property type="match status" value="1"/>
</dbReference>
<dbReference type="Proteomes" id="UP000286246">
    <property type="component" value="Unassembled WGS sequence"/>
</dbReference>
<evidence type="ECO:0000313" key="2">
    <source>
        <dbReference type="EMBL" id="RKE56350.1"/>
    </source>
</evidence>
<dbReference type="AlphaFoldDB" id="A0A420BI23"/>
<reference evidence="2 3" key="1">
    <citation type="submission" date="2018-09" db="EMBL/GenBank/DDBJ databases">
        <title>Genomic Encyclopedia of Type Strains, Phase III (KMG-III): the genomes of soil and plant-associated and newly described type strains.</title>
        <authorList>
            <person name="Whitman W."/>
        </authorList>
    </citation>
    <scope>NUCLEOTIDE SEQUENCE [LARGE SCALE GENOMIC DNA]</scope>
    <source>
        <strain evidence="2 3">CECT 7938</strain>
    </source>
</reference>
<name>A0A420BI23_SPHD1</name>
<feature type="chain" id="PRO_5019504554" evidence="1">
    <location>
        <begin position="21"/>
        <end position="120"/>
    </location>
</feature>
<keyword evidence="3" id="KW-1185">Reference proteome</keyword>
<gene>
    <name evidence="2" type="ORF">DFQ12_1207</name>
</gene>
<comment type="caution">
    <text evidence="2">The sequence shown here is derived from an EMBL/GenBank/DDBJ whole genome shotgun (WGS) entry which is preliminary data.</text>
</comment>
<dbReference type="RefSeq" id="WP_120258033.1">
    <property type="nucleotide sequence ID" value="NZ_RAPY01000001.1"/>
</dbReference>
<feature type="signal peptide" evidence="1">
    <location>
        <begin position="1"/>
        <end position="20"/>
    </location>
</feature>
<sequence>MKLLAALLICAILQSCQVNNLGKKDKHTLYINTVVPAHKFLKISTENASTFSIDAVNKSSNTIALATDTSEIIMKKDKEYSLNIGQKGSVSIKNPSGQEVGIKLKVYNHSSKIIQHTDNL</sequence>
<evidence type="ECO:0000256" key="1">
    <source>
        <dbReference type="SAM" id="SignalP"/>
    </source>
</evidence>
<evidence type="ECO:0000313" key="3">
    <source>
        <dbReference type="Proteomes" id="UP000286246"/>
    </source>
</evidence>
<dbReference type="EMBL" id="RAPY01000001">
    <property type="protein sequence ID" value="RKE56350.1"/>
    <property type="molecule type" value="Genomic_DNA"/>
</dbReference>
<organism evidence="2 3">
    <name type="scientific">Sphingobacterium detergens</name>
    <dbReference type="NCBI Taxonomy" id="1145106"/>
    <lineage>
        <taxon>Bacteria</taxon>
        <taxon>Pseudomonadati</taxon>
        <taxon>Bacteroidota</taxon>
        <taxon>Sphingobacteriia</taxon>
        <taxon>Sphingobacteriales</taxon>
        <taxon>Sphingobacteriaceae</taxon>
        <taxon>Sphingobacterium</taxon>
    </lineage>
</organism>
<dbReference type="OrthoDB" id="711417at2"/>
<protein>
    <submittedName>
        <fullName evidence="2">Uncharacterized protein</fullName>
    </submittedName>
</protein>
<proteinExistence type="predicted"/>
<accession>A0A420BI23</accession>